<name>A0A8C3P775_CHRPI</name>
<keyword evidence="6 7" id="KW-0472">Membrane</keyword>
<keyword evidence="5" id="KW-0496">Mitochondrion</keyword>
<reference evidence="9" key="1">
    <citation type="submission" date="2025-08" db="UniProtKB">
        <authorList>
            <consortium name="Ensembl"/>
        </authorList>
    </citation>
    <scope>IDENTIFICATION</scope>
</reference>
<dbReference type="PANTHER" id="PTHR15712:SF23">
    <property type="entry name" value="ARMADILLO REPEAT CONTAINING 10"/>
    <property type="match status" value="1"/>
</dbReference>
<evidence type="ECO:0000259" key="8">
    <source>
        <dbReference type="Pfam" id="PF04826"/>
    </source>
</evidence>
<dbReference type="AlphaFoldDB" id="A0A8C3P775"/>
<dbReference type="InterPro" id="IPR016024">
    <property type="entry name" value="ARM-type_fold"/>
</dbReference>
<comment type="subcellular location">
    <subcellularLocation>
        <location evidence="1">Mitochondrion outer membrane</location>
        <topology evidence="1">Single-pass membrane protein</topology>
    </subcellularLocation>
</comment>
<dbReference type="InterPro" id="IPR011989">
    <property type="entry name" value="ARM-like"/>
</dbReference>
<feature type="domain" description="Armadillo repeat-containing" evidence="8">
    <location>
        <begin position="92"/>
        <end position="179"/>
    </location>
</feature>
<evidence type="ECO:0000256" key="1">
    <source>
        <dbReference type="ARBA" id="ARBA00004572"/>
    </source>
</evidence>
<feature type="transmembrane region" description="Helical" evidence="7">
    <location>
        <begin position="6"/>
        <end position="28"/>
    </location>
</feature>
<reference evidence="9" key="2">
    <citation type="submission" date="2025-09" db="UniProtKB">
        <authorList>
            <consortium name="Ensembl"/>
        </authorList>
    </citation>
    <scope>IDENTIFICATION</scope>
</reference>
<dbReference type="Gene3D" id="1.25.10.10">
    <property type="entry name" value="Leucine-rich Repeat Variant"/>
    <property type="match status" value="1"/>
</dbReference>
<dbReference type="GO" id="GO:0005741">
    <property type="term" value="C:mitochondrial outer membrane"/>
    <property type="evidence" value="ECO:0007669"/>
    <property type="project" value="UniProtKB-SubCell"/>
</dbReference>
<dbReference type="InterPro" id="IPR006911">
    <property type="entry name" value="ARM-rpt_dom"/>
</dbReference>
<keyword evidence="10" id="KW-1185">Reference proteome</keyword>
<proteinExistence type="predicted"/>
<dbReference type="GeneTree" id="ENSGT00940000159546"/>
<organism evidence="9 10">
    <name type="scientific">Chrysemys picta bellii</name>
    <name type="common">Western painted turtle</name>
    <name type="synonym">Emys bellii</name>
    <dbReference type="NCBI Taxonomy" id="8478"/>
    <lineage>
        <taxon>Eukaryota</taxon>
        <taxon>Metazoa</taxon>
        <taxon>Chordata</taxon>
        <taxon>Craniata</taxon>
        <taxon>Vertebrata</taxon>
        <taxon>Euteleostomi</taxon>
        <taxon>Archelosauria</taxon>
        <taxon>Testudinata</taxon>
        <taxon>Testudines</taxon>
        <taxon>Cryptodira</taxon>
        <taxon>Durocryptodira</taxon>
        <taxon>Testudinoidea</taxon>
        <taxon>Emydidae</taxon>
        <taxon>Chrysemys</taxon>
    </lineage>
</organism>
<evidence type="ECO:0000256" key="2">
    <source>
        <dbReference type="ARBA" id="ARBA00022692"/>
    </source>
</evidence>
<keyword evidence="2 7" id="KW-0812">Transmembrane</keyword>
<gene>
    <name evidence="9" type="primary">ARMC10</name>
</gene>
<accession>A0A8C3P775</accession>
<evidence type="ECO:0000256" key="5">
    <source>
        <dbReference type="ARBA" id="ARBA00023128"/>
    </source>
</evidence>
<dbReference type="PANTHER" id="PTHR15712">
    <property type="entry name" value="ARMADILLO REPEAT CONTAINING PROTEIN"/>
    <property type="match status" value="1"/>
</dbReference>
<protein>
    <submittedName>
        <fullName evidence="9">Armadillo repeat containing 10</fullName>
    </submittedName>
</protein>
<evidence type="ECO:0000256" key="4">
    <source>
        <dbReference type="ARBA" id="ARBA00022989"/>
    </source>
</evidence>
<evidence type="ECO:0000313" key="10">
    <source>
        <dbReference type="Proteomes" id="UP000694380"/>
    </source>
</evidence>
<dbReference type="Pfam" id="PF04826">
    <property type="entry name" value="Arm_2"/>
    <property type="match status" value="1"/>
</dbReference>
<evidence type="ECO:0000313" key="9">
    <source>
        <dbReference type="Ensembl" id="ENSCPBP00000020797.1"/>
    </source>
</evidence>
<dbReference type="SUPFAM" id="SSF48371">
    <property type="entry name" value="ARM repeat"/>
    <property type="match status" value="1"/>
</dbReference>
<keyword evidence="3" id="KW-1000">Mitochondrion outer membrane</keyword>
<dbReference type="InterPro" id="IPR051303">
    <property type="entry name" value="Armcx_regulator"/>
</dbReference>
<evidence type="ECO:0000256" key="3">
    <source>
        <dbReference type="ARBA" id="ARBA00022787"/>
    </source>
</evidence>
<keyword evidence="4 7" id="KW-1133">Transmembrane helix</keyword>
<dbReference type="Proteomes" id="UP000694380">
    <property type="component" value="Unplaced"/>
</dbReference>
<dbReference type="PROSITE" id="PS51257">
    <property type="entry name" value="PROKAR_LIPOPROTEIN"/>
    <property type="match status" value="1"/>
</dbReference>
<dbReference type="Ensembl" id="ENSCPBT00000024472.1">
    <property type="protein sequence ID" value="ENSCPBP00000020797.1"/>
    <property type="gene ID" value="ENSCPBG00000014934.1"/>
</dbReference>
<sequence length="222" mass="23507">MGEARGAAARAGVAAGLVLGAGACYCVYRLARSRRAGAAAGTKGAASARDGSAPGGSLLPRVSGLSVLSSLAWGGPSNLQSDTDLPKSPSNLDAHHLQKLIHLLELTDDPLIQEQALVTLSNSAAFSVNQDIIRNLDGLSVIGKMLSNSIPKVKEKALNTLNNLSMNVKNQEEIKKAIQEFSFSKGLKMKRQQVGICREAEEEGGWAQKYSPWSLHTQVSML</sequence>
<evidence type="ECO:0000256" key="6">
    <source>
        <dbReference type="ARBA" id="ARBA00023136"/>
    </source>
</evidence>
<evidence type="ECO:0000256" key="7">
    <source>
        <dbReference type="SAM" id="Phobius"/>
    </source>
</evidence>